<dbReference type="EMBL" id="AP019620">
    <property type="protein sequence ID" value="BBJ43402.1"/>
    <property type="molecule type" value="Genomic_DNA"/>
</dbReference>
<reference evidence="1 2" key="1">
    <citation type="journal article" date="2020" name="Int. J. Syst. Evol. Microbiol.">
        <title>Reclassification of Streptomyces castelarensis and Streptomyces sporoclivatus as later heterotypic synonyms of Streptomyces antimycoticus.</title>
        <authorList>
            <person name="Komaki H."/>
            <person name="Tamura T."/>
        </authorList>
    </citation>
    <scope>NUCLEOTIDE SEQUENCE [LARGE SCALE GENOMIC DNA]</scope>
    <source>
        <strain evidence="1 2">NBRC 100767</strain>
    </source>
</reference>
<proteinExistence type="predicted"/>
<gene>
    <name evidence="1" type="ORF">SSPO_061200</name>
</gene>
<dbReference type="AlphaFoldDB" id="A0A499UQQ3"/>
<dbReference type="Proteomes" id="UP000463951">
    <property type="component" value="Chromosome"/>
</dbReference>
<name>A0A499UQQ3_9ACTN</name>
<accession>A0A499UQQ3</accession>
<sequence length="96" mass="10765">MLRLRIQRTALPRNALILADTPDPDCRNCEGVGGIPHDYGDCETGEYAGTDWEPCACWSQWRMLLLPLPRLPRWLHRGSSGSDPWGPGGYSNEPPF</sequence>
<organism evidence="1 2">
    <name type="scientific">Streptomyces antimycoticus</name>
    <dbReference type="NCBI Taxonomy" id="68175"/>
    <lineage>
        <taxon>Bacteria</taxon>
        <taxon>Bacillati</taxon>
        <taxon>Actinomycetota</taxon>
        <taxon>Actinomycetes</taxon>
        <taxon>Kitasatosporales</taxon>
        <taxon>Streptomycetaceae</taxon>
        <taxon>Streptomyces</taxon>
        <taxon>Streptomyces violaceusniger group</taxon>
    </lineage>
</organism>
<evidence type="ECO:0000313" key="1">
    <source>
        <dbReference type="EMBL" id="BBJ43402.1"/>
    </source>
</evidence>
<evidence type="ECO:0000313" key="2">
    <source>
        <dbReference type="Proteomes" id="UP000463951"/>
    </source>
</evidence>
<protein>
    <submittedName>
        <fullName evidence="1">Uncharacterized protein</fullName>
    </submittedName>
</protein>